<organism evidence="1 2">
    <name type="scientific">Psychrobacter glacincola</name>
    <dbReference type="NCBI Taxonomy" id="56810"/>
    <lineage>
        <taxon>Bacteria</taxon>
        <taxon>Pseudomonadati</taxon>
        <taxon>Pseudomonadota</taxon>
        <taxon>Gammaproteobacteria</taxon>
        <taxon>Moraxellales</taxon>
        <taxon>Moraxellaceae</taxon>
        <taxon>Psychrobacter</taxon>
    </lineage>
</organism>
<gene>
    <name evidence="1" type="ORF">ACFP58_12235</name>
</gene>
<protein>
    <submittedName>
        <fullName evidence="1">Uncharacterized protein</fullName>
    </submittedName>
</protein>
<dbReference type="EMBL" id="JBHSTZ010000058">
    <property type="protein sequence ID" value="MFC6382209.1"/>
    <property type="molecule type" value="Genomic_DNA"/>
</dbReference>
<proteinExistence type="predicted"/>
<comment type="caution">
    <text evidence="1">The sequence shown here is derived from an EMBL/GenBank/DDBJ whole genome shotgun (WGS) entry which is preliminary data.</text>
</comment>
<keyword evidence="2" id="KW-1185">Reference proteome</keyword>
<sequence>MIDDDMWVLWRLSTQQNLENNSFECSLVLESSDGSPLEVIDINIAEVHAKSWLRLVRQEAPFDIISDIDIPIKNNLSLFLSGFIDVEALIKLKLDLAYIYLWASAKHEKIYLETLYPLSKLNEKAESRDFSKNCIQIYPETPSQKYVDLEDQILEAKDLSHLLTIIQHQVEEVTVVKELEITEEIITESEVDQNSFDIEMLDSNDVDSVWGIFAKQDLDDLVEGFNDWQRVHGKNTLIARLPKRLSNKLDDEFNVVFWTSGQGISNMIVDDKPPRHTMVLGITNRSGDQSIGYCIQRPTSLDKMWTHQKWHSLECSNSEILRVEPVNF</sequence>
<dbReference type="RefSeq" id="WP_201564673.1">
    <property type="nucleotide sequence ID" value="NZ_CAJGZK010000036.1"/>
</dbReference>
<reference evidence="2" key="1">
    <citation type="journal article" date="2019" name="Int. J. Syst. Evol. Microbiol.">
        <title>The Global Catalogue of Microorganisms (GCM) 10K type strain sequencing project: providing services to taxonomists for standard genome sequencing and annotation.</title>
        <authorList>
            <consortium name="The Broad Institute Genomics Platform"/>
            <consortium name="The Broad Institute Genome Sequencing Center for Infectious Disease"/>
            <person name="Wu L."/>
            <person name="Ma J."/>
        </authorList>
    </citation>
    <scope>NUCLEOTIDE SEQUENCE [LARGE SCALE GENOMIC DNA]</scope>
    <source>
        <strain evidence="2">CCM 2050</strain>
    </source>
</reference>
<evidence type="ECO:0000313" key="2">
    <source>
        <dbReference type="Proteomes" id="UP001596264"/>
    </source>
</evidence>
<dbReference type="Proteomes" id="UP001596264">
    <property type="component" value="Unassembled WGS sequence"/>
</dbReference>
<evidence type="ECO:0000313" key="1">
    <source>
        <dbReference type="EMBL" id="MFC6382209.1"/>
    </source>
</evidence>
<accession>A0ABW1WAN3</accession>
<name>A0ABW1WAN3_9GAMM</name>